<dbReference type="PANTHER" id="PTHR40277">
    <property type="entry name" value="BLL5419 PROTEIN"/>
    <property type="match status" value="1"/>
</dbReference>
<sequence length="330" mass="36389">MPKILVKFLFLALGLGLFVWAILAVDIKSVLGLITQLGWGLFWVLAIYSIVTWVDTISWQYAFKPAEAEKLSLWNLWKIRQIGEAFNIITPFGTVGGEPLKAQLIKVQHGLTFKQGIASQVVARTTFLGALIGFMIPGIIILILSDTATGQFKIISSVLLVIFTICIFLFFLFQARGSLGRVTGWLTKPFPSLKGSDFLNQMKDLDELMSSYYQNHADRLGTSVLYALAGWIIGLGELYVTLYFLGADVQFFDLWIMEAVSQLIRVCSFFIPLSLGAQEGGLILIFSSIGFTADLGLAVSFVRRIKELLWVGLGLALGGGAIFRSRPASN</sequence>
<feature type="transmembrane region" description="Helical" evidence="6">
    <location>
        <begin position="121"/>
        <end position="144"/>
    </location>
</feature>
<feature type="transmembrane region" description="Helical" evidence="6">
    <location>
        <begin position="34"/>
        <end position="54"/>
    </location>
</feature>
<dbReference type="Pfam" id="PF03706">
    <property type="entry name" value="LPG_synthase_TM"/>
    <property type="match status" value="1"/>
</dbReference>
<gene>
    <name evidence="7" type="ORF">G3M70_15030</name>
</gene>
<dbReference type="Proteomes" id="UP000594688">
    <property type="component" value="Chromosome"/>
</dbReference>
<feature type="transmembrane region" description="Helical" evidence="6">
    <location>
        <begin position="308"/>
        <end position="325"/>
    </location>
</feature>
<keyword evidence="3 6" id="KW-0812">Transmembrane</keyword>
<accession>A0A7T0BYB7</accession>
<evidence type="ECO:0000256" key="4">
    <source>
        <dbReference type="ARBA" id="ARBA00022989"/>
    </source>
</evidence>
<evidence type="ECO:0000313" key="7">
    <source>
        <dbReference type="EMBL" id="QPJ63117.1"/>
    </source>
</evidence>
<dbReference type="EMBL" id="CP048685">
    <property type="protein sequence ID" value="QPJ63117.1"/>
    <property type="molecule type" value="Genomic_DNA"/>
</dbReference>
<feature type="transmembrane region" description="Helical" evidence="6">
    <location>
        <begin position="150"/>
        <end position="173"/>
    </location>
</feature>
<dbReference type="NCBIfam" id="TIGR00374">
    <property type="entry name" value="flippase-like domain"/>
    <property type="match status" value="1"/>
</dbReference>
<comment type="subcellular location">
    <subcellularLocation>
        <location evidence="1">Cell membrane</location>
        <topology evidence="1">Multi-pass membrane protein</topology>
    </subcellularLocation>
</comment>
<evidence type="ECO:0000256" key="1">
    <source>
        <dbReference type="ARBA" id="ARBA00004651"/>
    </source>
</evidence>
<feature type="transmembrane region" description="Helical" evidence="6">
    <location>
        <begin position="224"/>
        <end position="246"/>
    </location>
</feature>
<dbReference type="GO" id="GO:0005886">
    <property type="term" value="C:plasma membrane"/>
    <property type="evidence" value="ECO:0007669"/>
    <property type="project" value="UniProtKB-SubCell"/>
</dbReference>
<dbReference type="PANTHER" id="PTHR40277:SF1">
    <property type="entry name" value="BLL5419 PROTEIN"/>
    <property type="match status" value="1"/>
</dbReference>
<evidence type="ECO:0000256" key="3">
    <source>
        <dbReference type="ARBA" id="ARBA00022692"/>
    </source>
</evidence>
<keyword evidence="4 6" id="KW-1133">Transmembrane helix</keyword>
<evidence type="ECO:0000256" key="2">
    <source>
        <dbReference type="ARBA" id="ARBA00022475"/>
    </source>
</evidence>
<keyword evidence="2" id="KW-1003">Cell membrane</keyword>
<dbReference type="AlphaFoldDB" id="A0A7T0BYB7"/>
<keyword evidence="5 6" id="KW-0472">Membrane</keyword>
<reference evidence="7 8" key="1">
    <citation type="submission" date="2020-02" db="EMBL/GenBank/DDBJ databases">
        <title>Genomic and physiological characterization of two novel Nitrospinaceae genera.</title>
        <authorList>
            <person name="Mueller A.J."/>
            <person name="Jung M.-Y."/>
            <person name="Strachan C.R."/>
            <person name="Herbold C.W."/>
            <person name="Kirkegaard R.H."/>
            <person name="Daims H."/>
        </authorList>
    </citation>
    <scope>NUCLEOTIDE SEQUENCE [LARGE SCALE GENOMIC DNA]</scope>
    <source>
        <strain evidence="7">EB</strain>
    </source>
</reference>
<evidence type="ECO:0000256" key="5">
    <source>
        <dbReference type="ARBA" id="ARBA00023136"/>
    </source>
</evidence>
<feature type="transmembrane region" description="Helical" evidence="6">
    <location>
        <begin position="282"/>
        <end position="302"/>
    </location>
</feature>
<organism evidence="7 8">
    <name type="scientific">Candidatus Nitronauta litoralis</name>
    <dbReference type="NCBI Taxonomy" id="2705533"/>
    <lineage>
        <taxon>Bacteria</taxon>
        <taxon>Pseudomonadati</taxon>
        <taxon>Nitrospinota/Tectimicrobiota group</taxon>
        <taxon>Nitrospinota</taxon>
        <taxon>Nitrospinia</taxon>
        <taxon>Nitrospinales</taxon>
        <taxon>Nitrospinaceae</taxon>
        <taxon>Candidatus Nitronauta</taxon>
    </lineage>
</organism>
<name>A0A7T0BYB7_9BACT</name>
<evidence type="ECO:0000313" key="8">
    <source>
        <dbReference type="Proteomes" id="UP000594688"/>
    </source>
</evidence>
<evidence type="ECO:0000256" key="6">
    <source>
        <dbReference type="SAM" id="Phobius"/>
    </source>
</evidence>
<proteinExistence type="predicted"/>
<dbReference type="InterPro" id="IPR022791">
    <property type="entry name" value="L-PG_synthase/AglD"/>
</dbReference>
<protein>
    <submittedName>
        <fullName evidence="7">Flippase-like domain-containing protein</fullName>
    </submittedName>
</protein>
<dbReference type="KEGG" id="nli:G3M70_15030"/>